<proteinExistence type="predicted"/>
<reference evidence="6" key="1">
    <citation type="submission" date="2023-01" db="EMBL/GenBank/DDBJ databases">
        <title>The diversity of Class Acidimicrobiia in South China Sea sediment environments and the proposal of Iamia marina sp. nov., a novel species of the genus Iamia.</title>
        <authorList>
            <person name="He Y."/>
            <person name="Tian X."/>
        </authorList>
    </citation>
    <scope>NUCLEOTIDE SEQUENCE</scope>
    <source>
        <strain evidence="6">DSM 19957</strain>
    </source>
</reference>
<dbReference type="PANTHER" id="PTHR30055">
    <property type="entry name" value="HTH-TYPE TRANSCRIPTIONAL REGULATOR RUTR"/>
    <property type="match status" value="1"/>
</dbReference>
<dbReference type="InterPro" id="IPR001647">
    <property type="entry name" value="HTH_TetR"/>
</dbReference>
<sequence length="224" mass="24231">MPPTPGDAPRAYTSPARAEGAAATRRRIVDAAASLFSERGYQGTTLQAIADAAGVSVQSVHLAGPKGALLMAAFETTFAGDEGTHPLAERPALVEIVAIVDSSEALDRYVELIAHANERSAGIWDALRTAAQTEEAIARSLADLATRRAGDLGTGAAWLEQRRLLEPQADLSQVADVLGLITGPDTYRHFVVDRVWPLERYQRWMRHAIDRLLLAQDGPDRRDD</sequence>
<protein>
    <submittedName>
        <fullName evidence="6">Helix-turn-helix domain containing protein</fullName>
    </submittedName>
</protein>
<dbReference type="Pfam" id="PF00440">
    <property type="entry name" value="TetR_N"/>
    <property type="match status" value="1"/>
</dbReference>
<evidence type="ECO:0000313" key="6">
    <source>
        <dbReference type="EMBL" id="WCO68054.1"/>
    </source>
</evidence>
<evidence type="ECO:0000313" key="7">
    <source>
        <dbReference type="Proteomes" id="UP001216390"/>
    </source>
</evidence>
<dbReference type="RefSeq" id="WP_272737571.1">
    <property type="nucleotide sequence ID" value="NZ_CP116942.1"/>
</dbReference>
<dbReference type="EMBL" id="CP116942">
    <property type="protein sequence ID" value="WCO68054.1"/>
    <property type="molecule type" value="Genomic_DNA"/>
</dbReference>
<dbReference type="InterPro" id="IPR009057">
    <property type="entry name" value="Homeodomain-like_sf"/>
</dbReference>
<dbReference type="InterPro" id="IPR050109">
    <property type="entry name" value="HTH-type_TetR-like_transc_reg"/>
</dbReference>
<keyword evidence="2 4" id="KW-0238">DNA-binding</keyword>
<accession>A0AAE9YBN1</accession>
<name>A0AAE9YBN1_9ACTN</name>
<dbReference type="GO" id="GO:0000976">
    <property type="term" value="F:transcription cis-regulatory region binding"/>
    <property type="evidence" value="ECO:0007669"/>
    <property type="project" value="TreeGrafter"/>
</dbReference>
<evidence type="ECO:0000259" key="5">
    <source>
        <dbReference type="PROSITE" id="PS50977"/>
    </source>
</evidence>
<feature type="DNA-binding region" description="H-T-H motif" evidence="4">
    <location>
        <begin position="45"/>
        <end position="64"/>
    </location>
</feature>
<dbReference type="Gene3D" id="1.10.357.10">
    <property type="entry name" value="Tetracycline Repressor, domain 2"/>
    <property type="match status" value="1"/>
</dbReference>
<evidence type="ECO:0000256" key="1">
    <source>
        <dbReference type="ARBA" id="ARBA00023015"/>
    </source>
</evidence>
<organism evidence="6 7">
    <name type="scientific">Iamia majanohamensis</name>
    <dbReference type="NCBI Taxonomy" id="467976"/>
    <lineage>
        <taxon>Bacteria</taxon>
        <taxon>Bacillati</taxon>
        <taxon>Actinomycetota</taxon>
        <taxon>Acidimicrobiia</taxon>
        <taxon>Acidimicrobiales</taxon>
        <taxon>Iamiaceae</taxon>
        <taxon>Iamia</taxon>
    </lineage>
</organism>
<evidence type="ECO:0000256" key="4">
    <source>
        <dbReference type="PROSITE-ProRule" id="PRU00335"/>
    </source>
</evidence>
<keyword evidence="3" id="KW-0804">Transcription</keyword>
<gene>
    <name evidence="6" type="ORF">PO878_04865</name>
</gene>
<dbReference type="AlphaFoldDB" id="A0AAE9YBN1"/>
<evidence type="ECO:0000256" key="2">
    <source>
        <dbReference type="ARBA" id="ARBA00023125"/>
    </source>
</evidence>
<dbReference type="SUPFAM" id="SSF46689">
    <property type="entry name" value="Homeodomain-like"/>
    <property type="match status" value="1"/>
</dbReference>
<dbReference type="Proteomes" id="UP001216390">
    <property type="component" value="Chromosome"/>
</dbReference>
<keyword evidence="1" id="KW-0805">Transcription regulation</keyword>
<keyword evidence="7" id="KW-1185">Reference proteome</keyword>
<dbReference type="PANTHER" id="PTHR30055:SF234">
    <property type="entry name" value="HTH-TYPE TRANSCRIPTIONAL REGULATOR BETI"/>
    <property type="match status" value="1"/>
</dbReference>
<dbReference type="KEGG" id="ima:PO878_04865"/>
<dbReference type="PROSITE" id="PS50977">
    <property type="entry name" value="HTH_TETR_2"/>
    <property type="match status" value="1"/>
</dbReference>
<feature type="domain" description="HTH tetR-type" evidence="5">
    <location>
        <begin position="22"/>
        <end position="82"/>
    </location>
</feature>
<dbReference type="GO" id="GO:0003700">
    <property type="term" value="F:DNA-binding transcription factor activity"/>
    <property type="evidence" value="ECO:0007669"/>
    <property type="project" value="TreeGrafter"/>
</dbReference>
<evidence type="ECO:0000256" key="3">
    <source>
        <dbReference type="ARBA" id="ARBA00023163"/>
    </source>
</evidence>